<gene>
    <name evidence="1" type="ORF">TCNE_LOCUS14212</name>
</gene>
<organism evidence="2 3">
    <name type="scientific">Toxocara canis</name>
    <name type="common">Canine roundworm</name>
    <dbReference type="NCBI Taxonomy" id="6265"/>
    <lineage>
        <taxon>Eukaryota</taxon>
        <taxon>Metazoa</taxon>
        <taxon>Ecdysozoa</taxon>
        <taxon>Nematoda</taxon>
        <taxon>Chromadorea</taxon>
        <taxon>Rhabditida</taxon>
        <taxon>Spirurina</taxon>
        <taxon>Ascaridomorpha</taxon>
        <taxon>Ascaridoidea</taxon>
        <taxon>Toxocaridae</taxon>
        <taxon>Toxocara</taxon>
    </lineage>
</organism>
<dbReference type="Proteomes" id="UP000050794">
    <property type="component" value="Unassembled WGS sequence"/>
</dbReference>
<evidence type="ECO:0000313" key="1">
    <source>
        <dbReference type="EMBL" id="VDM45533.1"/>
    </source>
</evidence>
<dbReference type="WBParaSite" id="TCNE_0001421201-mRNA-1">
    <property type="protein sequence ID" value="TCNE_0001421201-mRNA-1"/>
    <property type="gene ID" value="TCNE_0001421201"/>
</dbReference>
<name>A0A183V0E2_TOXCA</name>
<proteinExistence type="predicted"/>
<protein>
    <submittedName>
        <fullName evidence="3">Reverse transcriptase</fullName>
    </submittedName>
</protein>
<sequence length="77" mass="9016">MSMPDAVHFRGMKQILSELEPDTDVNSIIELKERTHMLCARFLGGAWKTVPVEQLRMNRVRFGTRDGIYMKILIYFL</sequence>
<reference evidence="3" key="1">
    <citation type="submission" date="2016-06" db="UniProtKB">
        <authorList>
            <consortium name="WormBaseParasite"/>
        </authorList>
    </citation>
    <scope>IDENTIFICATION</scope>
</reference>
<reference evidence="1 2" key="2">
    <citation type="submission" date="2018-11" db="EMBL/GenBank/DDBJ databases">
        <authorList>
            <consortium name="Pathogen Informatics"/>
        </authorList>
    </citation>
    <scope>NUCLEOTIDE SEQUENCE [LARGE SCALE GENOMIC DNA]</scope>
</reference>
<dbReference type="AlphaFoldDB" id="A0A183V0E2"/>
<evidence type="ECO:0000313" key="3">
    <source>
        <dbReference type="WBParaSite" id="TCNE_0001421201-mRNA-1"/>
    </source>
</evidence>
<dbReference type="EMBL" id="UYWY01022127">
    <property type="protein sequence ID" value="VDM45533.1"/>
    <property type="molecule type" value="Genomic_DNA"/>
</dbReference>
<evidence type="ECO:0000313" key="2">
    <source>
        <dbReference type="Proteomes" id="UP000050794"/>
    </source>
</evidence>
<dbReference type="Gene3D" id="3.30.200.20">
    <property type="entry name" value="Phosphorylase Kinase, domain 1"/>
    <property type="match status" value="1"/>
</dbReference>
<accession>A0A183V0E2</accession>
<keyword evidence="2" id="KW-1185">Reference proteome</keyword>